<reference evidence="2" key="2">
    <citation type="submission" date="2024-06" db="EMBL/GenBank/DDBJ databases">
        <authorList>
            <person name="Petrova K.O."/>
            <person name="Toshchakov S.V."/>
            <person name="Boltjanskaja Y.V."/>
            <person name="Kevbrin V.V."/>
        </authorList>
    </citation>
    <scope>NUCLEOTIDE SEQUENCE</scope>
    <source>
        <strain evidence="2">Z-710</strain>
    </source>
</reference>
<keyword evidence="1" id="KW-0812">Transmembrane</keyword>
<dbReference type="Pfam" id="PF19700">
    <property type="entry name" value="DUF6198"/>
    <property type="match status" value="1"/>
</dbReference>
<feature type="transmembrane region" description="Helical" evidence="1">
    <location>
        <begin position="163"/>
        <end position="186"/>
    </location>
</feature>
<keyword evidence="1" id="KW-1133">Transmembrane helix</keyword>
<keyword evidence="1" id="KW-0472">Membrane</keyword>
<protein>
    <submittedName>
        <fullName evidence="2">Membrane protein</fullName>
    </submittedName>
</protein>
<dbReference type="AlphaFoldDB" id="A0AAU8HSC3"/>
<organism evidence="2">
    <name type="scientific">Proteinivorax hydrogeniformans</name>
    <dbReference type="NCBI Taxonomy" id="1826727"/>
    <lineage>
        <taxon>Bacteria</taxon>
        <taxon>Bacillati</taxon>
        <taxon>Bacillota</taxon>
        <taxon>Clostridia</taxon>
        <taxon>Eubacteriales</taxon>
        <taxon>Proteinivoracaceae</taxon>
        <taxon>Proteinivorax</taxon>
    </lineage>
</organism>
<dbReference type="PANTHER" id="PTHR40078:SF1">
    <property type="entry name" value="INTEGRAL MEMBRANE PROTEIN"/>
    <property type="match status" value="1"/>
</dbReference>
<name>A0AAU8HSC3_9FIRM</name>
<feature type="transmembrane region" description="Helical" evidence="1">
    <location>
        <begin position="108"/>
        <end position="130"/>
    </location>
</feature>
<sequence length="223" mass="24081">MIKDFYKQTAPKMPKLFLGYFLCALGITMMYNARSLGLGPWDVLHTGVMNHTPLTFGQTSQLTGLVLVILSYFLGILAGIGTVLNVIIVGIIIDLINKSSLIFTPETFIGQLVLLEAGVWVLSLGIYFYLKPGLGAGPRDGLMIGLVKKLNLPVSVVKTAIEITAVIAGAMLGGSVGVGTVVVALTQGYAIQTVFKLGKYDTKIASHRSFKDEILLLKNKRYM</sequence>
<dbReference type="InterPro" id="IPR038750">
    <property type="entry name" value="YczE/YyaS-like"/>
</dbReference>
<dbReference type="EMBL" id="CP159485">
    <property type="protein sequence ID" value="XCI28475.1"/>
    <property type="molecule type" value="Genomic_DNA"/>
</dbReference>
<evidence type="ECO:0000256" key="1">
    <source>
        <dbReference type="SAM" id="Phobius"/>
    </source>
</evidence>
<accession>A0AAU8HSC3</accession>
<feature type="transmembrane region" description="Helical" evidence="1">
    <location>
        <begin position="69"/>
        <end position="96"/>
    </location>
</feature>
<evidence type="ECO:0000313" key="2">
    <source>
        <dbReference type="EMBL" id="XCI28475.1"/>
    </source>
</evidence>
<dbReference type="PANTHER" id="PTHR40078">
    <property type="entry name" value="INTEGRAL MEMBRANE PROTEIN-RELATED"/>
    <property type="match status" value="1"/>
</dbReference>
<gene>
    <name evidence="2" type="ORF">PRVXH_002435</name>
</gene>
<dbReference type="RefSeq" id="WP_353893031.1">
    <property type="nucleotide sequence ID" value="NZ_CP159485.1"/>
</dbReference>
<proteinExistence type="predicted"/>
<reference evidence="2" key="1">
    <citation type="journal article" date="2018" name="Antonie Van Leeuwenhoek">
        <title>Proteinivorax hydrogeniformans sp. nov., an anaerobic, haloalkaliphilic bacterium fermenting proteinaceous compounds with high hydrogen production.</title>
        <authorList>
            <person name="Boltyanskaya Y."/>
            <person name="Detkova E."/>
            <person name="Pimenov N."/>
            <person name="Kevbrin V."/>
        </authorList>
    </citation>
    <scope>NUCLEOTIDE SEQUENCE</scope>
    <source>
        <strain evidence="2">Z-710</strain>
    </source>
</reference>